<feature type="compositionally biased region" description="Polar residues" evidence="15">
    <location>
        <begin position="2198"/>
        <end position="2231"/>
    </location>
</feature>
<sequence length="3077" mass="337708">MAPGSANKRKRNDRLPQDDHNRASPHRPEELGMAQRMEHDGGRGRGDRGSRRQSRQIAPADGANAVPVTPRNTLEPPAPQPPALQQTITPAGEVTGTSTPLPRATTPAQPPQTQEPKEPRGPYAYECLSDEVMASWSSTGKETVLGSAKEMDETSLGTLLQELVRSALDGRLDPGESGLVVKQLILERKDGDILDAQSSFLSTISMLEDADTRNPALLAVLASTDIDPEVIRQDLDVPLLAALPLVRSTFDRMRTRKTTSSLYRQANFNLLLEETEGYAKLLTEYFNIAEEANKAPTPDVAENAFHRIMALVGAFDLDVGRVLDITLDISANSLIKDYAFYIKFYRCSSWWPEGGNLDNVQWEDDGFNTFPAWALPGSCRLGPSEVVKNEHTGSKQTRGKNFWSEVRSKGLNAFFELGMRRITNYDSIAEQLSADSQPALESRGKELTEDRRKRLNETRKHMRETRTLPAPGNSDAAQLLGFKLRFYASSARDALDVMPDNLIHFTALLIKIGFISLRDLYPHLHPADEKMSEERTRLETEKAGKEARDRPGGGPSKLAMASALTDDAQPYSSRLRADKDKGRSGGTTPKPETKEETPQEDLNPPLNQKIALLKALLALGAVSEAMYILGRFPWLVEADTSLPPYLLRLVRHMLSKVADSVRPLTERDGLMQGRDQSDDTVPKPNGSLSFRPRDVKPPTKWLGLEEISEENGQRYRYYYTEWADNVPVCQTTDDVFQLCNTLIGFLGVKIGRDTVILGTLVRLARKSLTEESSDTNRSRWLEITRRLLVPALSLTKHNISLTEELYQLLMLFPVTTRYNIYAEWFTGKTSRLPEMKVAFEHNRAEVKDVLRRVSNENVKVQARALGKVSFSSPGVLMMFMISQLESYSNMIPALVECTKYFPKLAYDVLTWCLINSLSGQGRNRIQADGMLTSSWLQALSQFVAALFHHYASVNPSPILQYLAFELRNGDSTDLEMFEQVLTEMAGIRSDTEFNDAQVLAMAGGEQLQAHIMQQLADKRHERKSSAKRLIKALAEPSLIGQTLIAIAQERQMYSHHDTSSSMPLKVLCNNLDKIQSVFAQYLDVLRTNLKPEEFEAAVPDVVALVGEFGLQPGLAFTINRYVLGYRMQEAARREDAQAKQRRASQESGQVHVDIEMQGAGTSPVPNGEPPTNGDPVASGDGKDQAVAQIEPISSATPQSNGFESAKSPWHPALETLIERLPSVTGDLQHRVSISFFVTFWTLALPDVMLPSASYVTEVHRVQNEIKQLIRDRASTPVSSRLEHDRKRRALQDKQDKLANEKATRVSLRLKVSNRLKHVEKDHWFDRSRTREDMVQRHLALLQECFLPRAMLSSVDAQYSFVLLRTLHLLGTPGFSTLVIIQQLLRKQALAAIVFQCTGQEAQHFGRFLNEVLKMIAGWHASKEDFETHALGASKKLPGFVVGPMDYRVEGTWKFLDYESFRRLDSDWHHAILGALLACFDSGEYMHIRNGIVVLKAIVGVYPQIQFHGNQLVGAVEKLSTEETRQDLKLMALSLLGPLKSREKQWVMPQAFRLNDPSKSGKPGSRAPSARPETPQPVADTPKLNATAAEFKPSPSVLPVVSSRRGSVVGVEDGEVEDEQLAAAKGADTEMKDAPAPKAEAATMDAVPVKEQQSEQRPGSPPQPESKATPSAPVKDQQMLPSKPPTPAPSVAKPPTPVPPTVRSQAPVNGTGPNIPTSTLPPLPPGSQGPPSRPDSRVDYSTKPLPPTPVAFPDGRTPQGTNDGHGRLDRYGGGRPGSREQSPGSRGRARSPPGMQRSHPRDERPRPAREDFGPHRRESANFMHNRPQDAHNHVNGSMGPPPVLNAALSRPGQLNSVVSVPATQPPSGIAPTGSSVPQAAVEEKQFLVDNGRLKLIEEEKRRNARTEQSQGHTQAPSHSQSEDSRHREVRDHRDHRNDARNDRDSRSNGRMQPVEPSREPFARHEQQATDLAPSGPRKGRLNSDFGREESSYGRLNAPPESVLVGPRPINGTNGSGGRDGRLSSAPQSIPRFNEHAVPSPTTSRPSPLVSRNSERPVPSPMFSRPQEHAAFGSQHRPSHNQSFEMRSTAPQIDQRQQQQQQQQQQSQAAAPGPLKATDDLAGMNPERLKLFTNIGSSSVPQNQSSPASAPPSGPRAAAGRPPTNAPTGPSPATAAPPSGPASTTVDRQRGRRQGGVINQALQQSTPASVAQSSRSQDVSFRGASSRQNSIAMSSTAAVPLVQAIAPQIDFQQRNLDAQSHNDGQPSRPDLRVGPRQDFPQQGQRAEARDDGRARRHEEDRPRGSRHPSRERRPDDEPPQRAPPSGVNDGSSIRGAPRDDRRGRDERDAPPRDLRSGPRAEDNRRAPADVPTSMPGPSQNDYQQGGFGPESRRQGPAPADGRRGGIRSEDFRGGRREDDRRDGAGRGALPPRLPDTSTAPIVSDDTLKEQTDRIATMEALLRQSRTMCPFLKKTSPATLRSLSNSANVLHTAPGGGAISNLQIIARRCPVMGKALSVQSGRNIASSALAGAFIGTRAYHHKVPRAKLHTTAPKEAQAVDLSELKREHVLFNPPTASSTGNAAATQHQHGVAPAPPNPAKFNYDGFYQNELDKKHKDKSYRYFNNINRLAQEFPRAHMSATEERVTVWCSNDYLGMGSNKHVLNRMHETLDKYGAGAGGTRNISGHNQHAVALENTLAKLHAQEAALVFSSCYVANDATLATLGSKFPNCVILSDSMNHASMIQGIRHSGAKKVVFKHNDVADLESKLASLPSDVPKIIAFESVYSMCGSIGPIEEICDLAAKYGAITFLDEVHAVGMYGPNGAGVAEHLDYETYANGGNTKGTVMDRIDIITGTLGKAYGCVGGYIAGSAKMVDTVRSLAPGFIFTTSLPPATMAGAKAAIEYQMSYQGDRRLQQLHTRAVKQSLTAMDIPVMPNPSHIIPVLVGNAEVAKKASDLLLEKHQIYVQAINYPTVPVGQERLRITPTPGHVKEYRDHLCQALESVWTELGIKRTSDWEREGGFIGVGQKDPEVVEPLWTDEQLGLTAFVRDLEAGEGALGALEGVLEREHVRVGQAVAAAA</sequence>
<comment type="function">
    <text evidence="2">Catalyzes the synthesis of 5-aminolevulinate (ALA) from succinyl-CoA and glycine, the first and rate-limiting step in heme biosynthesis.</text>
</comment>
<feature type="compositionally biased region" description="Basic and acidic residues" evidence="15">
    <location>
        <begin position="2398"/>
        <end position="2422"/>
    </location>
</feature>
<keyword evidence="10" id="KW-0808">Transferase</keyword>
<keyword evidence="14" id="KW-0012">Acyltransferase</keyword>
<organism evidence="20 21">
    <name type="scientific">Friedmanniomyces endolithicus</name>
    <dbReference type="NCBI Taxonomy" id="329885"/>
    <lineage>
        <taxon>Eukaryota</taxon>
        <taxon>Fungi</taxon>
        <taxon>Dikarya</taxon>
        <taxon>Ascomycota</taxon>
        <taxon>Pezizomycotina</taxon>
        <taxon>Dothideomycetes</taxon>
        <taxon>Dothideomycetidae</taxon>
        <taxon>Mycosphaerellales</taxon>
        <taxon>Teratosphaeriaceae</taxon>
        <taxon>Friedmanniomyces</taxon>
    </lineage>
</organism>
<feature type="compositionally biased region" description="Low complexity" evidence="15">
    <location>
        <begin position="2134"/>
        <end position="2146"/>
    </location>
</feature>
<evidence type="ECO:0000256" key="9">
    <source>
        <dbReference type="ARBA" id="ARBA00019596"/>
    </source>
</evidence>
<evidence type="ECO:0000259" key="19">
    <source>
        <dbReference type="Pfam" id="PF16134"/>
    </source>
</evidence>
<dbReference type="Pfam" id="PF11732">
    <property type="entry name" value="Thoc2"/>
    <property type="match status" value="1"/>
</dbReference>
<dbReference type="SUPFAM" id="SSF53383">
    <property type="entry name" value="PLP-dependent transferases"/>
    <property type="match status" value="1"/>
</dbReference>
<dbReference type="InterPro" id="IPR010961">
    <property type="entry name" value="4pyrrol_synth_NH2levulA_synth"/>
</dbReference>
<comment type="cofactor">
    <cofactor evidence="1">
        <name>pyridoxal 5'-phosphate</name>
        <dbReference type="ChEBI" id="CHEBI:597326"/>
    </cofactor>
</comment>
<evidence type="ECO:0000259" key="18">
    <source>
        <dbReference type="Pfam" id="PF11732"/>
    </source>
</evidence>
<evidence type="ECO:0000256" key="10">
    <source>
        <dbReference type="ARBA" id="ARBA00022679"/>
    </source>
</evidence>
<feature type="domain" description="THO complex subunitTHOC2 N-terminal" evidence="18">
    <location>
        <begin position="865"/>
        <end position="940"/>
    </location>
</feature>
<feature type="compositionally biased region" description="Polar residues" evidence="15">
    <location>
        <begin position="1905"/>
        <end position="1918"/>
    </location>
</feature>
<comment type="subcellular location">
    <subcellularLocation>
        <location evidence="3">Nucleus</location>
    </subcellularLocation>
</comment>
<feature type="compositionally biased region" description="Polar residues" evidence="15">
    <location>
        <begin position="1701"/>
        <end position="1714"/>
    </location>
</feature>
<feature type="domain" description="Aminotransferase class I/classII large" evidence="16">
    <location>
        <begin position="2642"/>
        <end position="2998"/>
    </location>
</feature>
<dbReference type="Pfam" id="PF00155">
    <property type="entry name" value="Aminotran_1_2"/>
    <property type="match status" value="1"/>
</dbReference>
<dbReference type="CDD" id="cd06454">
    <property type="entry name" value="KBL_like"/>
    <property type="match status" value="1"/>
</dbReference>
<feature type="compositionally biased region" description="Basic and acidic residues" evidence="15">
    <location>
        <begin position="2334"/>
        <end position="2365"/>
    </location>
</feature>
<dbReference type="InterPro" id="IPR001917">
    <property type="entry name" value="Aminotrans_II_pyridoxalP_BS"/>
</dbReference>
<feature type="region of interest" description="Disordered" evidence="15">
    <location>
        <begin position="528"/>
        <end position="604"/>
    </location>
</feature>
<dbReference type="InterPro" id="IPR032302">
    <property type="entry name" value="THOC2_N"/>
</dbReference>
<protein>
    <recommendedName>
        <fullName evidence="8">5-aminolevulinate synthase, mitochondrial</fullName>
        <ecNumber evidence="7">2.3.1.37</ecNumber>
    </recommendedName>
    <alternativeName>
        <fullName evidence="9">THO complex subunit 2</fullName>
    </alternativeName>
</protein>
<evidence type="ECO:0000259" key="16">
    <source>
        <dbReference type="Pfam" id="PF00155"/>
    </source>
</evidence>
<feature type="compositionally biased region" description="Basic and acidic residues" evidence="15">
    <location>
        <begin position="1955"/>
        <end position="1966"/>
    </location>
</feature>
<feature type="region of interest" description="Disordered" evidence="15">
    <location>
        <begin position="1550"/>
        <end position="1580"/>
    </location>
</feature>
<feature type="region of interest" description="Disordered" evidence="15">
    <location>
        <begin position="1"/>
        <end position="123"/>
    </location>
</feature>
<feature type="region of interest" description="Disordered" evidence="15">
    <location>
        <begin position="1623"/>
        <end position="2231"/>
    </location>
</feature>
<dbReference type="GO" id="GO:0006397">
    <property type="term" value="P:mRNA processing"/>
    <property type="evidence" value="ECO:0007669"/>
    <property type="project" value="InterPro"/>
</dbReference>
<dbReference type="Pfam" id="PF11262">
    <property type="entry name" value="Tho2"/>
    <property type="match status" value="1"/>
</dbReference>
<feature type="region of interest" description="Disordered" evidence="15">
    <location>
        <begin position="1276"/>
        <end position="1295"/>
    </location>
</feature>
<evidence type="ECO:0000256" key="15">
    <source>
        <dbReference type="SAM" id="MobiDB-lite"/>
    </source>
</evidence>
<feature type="compositionally biased region" description="Basic and acidic residues" evidence="15">
    <location>
        <begin position="1798"/>
        <end position="1818"/>
    </location>
</feature>
<comment type="caution">
    <text evidence="20">The sequence shown here is derived from an EMBL/GenBank/DDBJ whole genome shotgun (WGS) entry which is preliminary data.</text>
</comment>
<dbReference type="GO" id="GO:0006783">
    <property type="term" value="P:heme biosynthetic process"/>
    <property type="evidence" value="ECO:0007669"/>
    <property type="project" value="UniProtKB-KW"/>
</dbReference>
<comment type="similarity">
    <text evidence="5">Belongs to the THOC2 family.</text>
</comment>
<dbReference type="InterPro" id="IPR021418">
    <property type="entry name" value="THO_THOC2_C"/>
</dbReference>
<feature type="compositionally biased region" description="Polar residues" evidence="15">
    <location>
        <begin position="2250"/>
        <end position="2263"/>
    </location>
</feature>
<dbReference type="FunFam" id="3.40.640.10:FF:000006">
    <property type="entry name" value="5-aminolevulinate synthase, mitochondrial"/>
    <property type="match status" value="1"/>
</dbReference>
<dbReference type="Pfam" id="PF16134">
    <property type="entry name" value="THOC2_N"/>
    <property type="match status" value="1"/>
</dbReference>
<feature type="compositionally biased region" description="Basic and acidic residues" evidence="15">
    <location>
        <begin position="1919"/>
        <end position="1946"/>
    </location>
</feature>
<dbReference type="InterPro" id="IPR015421">
    <property type="entry name" value="PyrdxlP-dep_Trfase_major"/>
</dbReference>
<feature type="region of interest" description="Disordered" evidence="15">
    <location>
        <begin position="436"/>
        <end position="461"/>
    </location>
</feature>
<feature type="domain" description="THO complex subunit 2 N-terminal" evidence="19">
    <location>
        <begin position="128"/>
        <end position="863"/>
    </location>
</feature>
<evidence type="ECO:0000256" key="8">
    <source>
        <dbReference type="ARBA" id="ARBA00019560"/>
    </source>
</evidence>
<dbReference type="Proteomes" id="UP001175353">
    <property type="component" value="Unassembled WGS sequence"/>
</dbReference>
<feature type="compositionally biased region" description="Pro residues" evidence="15">
    <location>
        <begin position="1681"/>
        <end position="1699"/>
    </location>
</feature>
<dbReference type="InterPro" id="IPR021726">
    <property type="entry name" value="THO_THOC2_N"/>
</dbReference>
<dbReference type="EC" id="2.3.1.37" evidence="7"/>
<proteinExistence type="inferred from homology"/>
<dbReference type="PROSITE" id="PS00599">
    <property type="entry name" value="AA_TRANSFER_CLASS_2"/>
    <property type="match status" value="1"/>
</dbReference>
<gene>
    <name evidence="20" type="primary">RLR1_1</name>
    <name evidence="20" type="ORF">LTR91_006664</name>
</gene>
<feature type="compositionally biased region" description="Basic and acidic residues" evidence="15">
    <location>
        <begin position="442"/>
        <end position="459"/>
    </location>
</feature>
<feature type="region of interest" description="Disordered" evidence="15">
    <location>
        <begin position="665"/>
        <end position="692"/>
    </location>
</feature>
<dbReference type="GO" id="GO:0003870">
    <property type="term" value="F:5-aminolevulinate synthase activity"/>
    <property type="evidence" value="ECO:0007669"/>
    <property type="project" value="UniProtKB-EC"/>
</dbReference>
<feature type="compositionally biased region" description="Pro residues" evidence="15">
    <location>
        <begin position="1718"/>
        <end position="1732"/>
    </location>
</feature>
<feature type="compositionally biased region" description="Polar residues" evidence="15">
    <location>
        <begin position="2038"/>
        <end position="2050"/>
    </location>
</feature>
<evidence type="ECO:0000256" key="6">
    <source>
        <dbReference type="ARBA" id="ARBA00008392"/>
    </source>
</evidence>
<feature type="compositionally biased region" description="Basic and acidic residues" evidence="15">
    <location>
        <begin position="2284"/>
        <end position="2301"/>
    </location>
</feature>
<dbReference type="Gene3D" id="3.40.640.10">
    <property type="entry name" value="Type I PLP-dependent aspartate aminotransferase-like (Major domain)"/>
    <property type="match status" value="1"/>
</dbReference>
<dbReference type="InterPro" id="IPR040007">
    <property type="entry name" value="Tho2"/>
</dbReference>
<feature type="region of interest" description="Disordered" evidence="15">
    <location>
        <begin position="2250"/>
        <end position="2446"/>
    </location>
</feature>
<comment type="similarity">
    <text evidence="6">Belongs to the class-II pyridoxal-phosphate-dependent aminotransferase family.</text>
</comment>
<feature type="compositionally biased region" description="Basic and acidic residues" evidence="15">
    <location>
        <begin position="665"/>
        <end position="681"/>
    </location>
</feature>
<keyword evidence="13" id="KW-0539">Nucleus</keyword>
<evidence type="ECO:0000256" key="1">
    <source>
        <dbReference type="ARBA" id="ARBA00001933"/>
    </source>
</evidence>
<dbReference type="Gene3D" id="3.90.1150.10">
    <property type="entry name" value="Aspartate Aminotransferase, domain 1"/>
    <property type="match status" value="1"/>
</dbReference>
<comment type="pathway">
    <text evidence="4">Porphyrin-containing compound metabolism; protoporphyrin-IX biosynthesis; 5-aminolevulinate from glycine: step 1/1.</text>
</comment>
<evidence type="ECO:0000256" key="2">
    <source>
        <dbReference type="ARBA" id="ARBA00003076"/>
    </source>
</evidence>
<dbReference type="GO" id="GO:0000445">
    <property type="term" value="C:THO complex part of transcription export complex"/>
    <property type="evidence" value="ECO:0007669"/>
    <property type="project" value="TreeGrafter"/>
</dbReference>
<evidence type="ECO:0000259" key="17">
    <source>
        <dbReference type="Pfam" id="PF11262"/>
    </source>
</evidence>
<keyword evidence="21" id="KW-1185">Reference proteome</keyword>
<keyword evidence="12" id="KW-0350">Heme biosynthesis</keyword>
<evidence type="ECO:0000256" key="13">
    <source>
        <dbReference type="ARBA" id="ARBA00023242"/>
    </source>
</evidence>
<evidence type="ECO:0000256" key="5">
    <source>
        <dbReference type="ARBA" id="ARBA00007857"/>
    </source>
</evidence>
<evidence type="ECO:0000256" key="7">
    <source>
        <dbReference type="ARBA" id="ARBA00013257"/>
    </source>
</evidence>
<feature type="region of interest" description="Disordered" evidence="15">
    <location>
        <begin position="1157"/>
        <end position="1184"/>
    </location>
</feature>
<feature type="compositionally biased region" description="Basic and acidic residues" evidence="15">
    <location>
        <begin position="1280"/>
        <end position="1295"/>
    </location>
</feature>
<dbReference type="InterPro" id="IPR015424">
    <property type="entry name" value="PyrdxlP-dep_Trfase"/>
</dbReference>
<evidence type="ECO:0000313" key="20">
    <source>
        <dbReference type="EMBL" id="KAK0997225.1"/>
    </source>
</evidence>
<feature type="compositionally biased region" description="Low complexity" evidence="15">
    <location>
        <begin position="2153"/>
        <end position="2183"/>
    </location>
</feature>
<dbReference type="EMBL" id="JAUJLE010000046">
    <property type="protein sequence ID" value="KAK0997225.1"/>
    <property type="molecule type" value="Genomic_DNA"/>
</dbReference>
<evidence type="ECO:0000256" key="11">
    <source>
        <dbReference type="ARBA" id="ARBA00022898"/>
    </source>
</evidence>
<evidence type="ECO:0000256" key="3">
    <source>
        <dbReference type="ARBA" id="ARBA00004123"/>
    </source>
</evidence>
<dbReference type="InterPro" id="IPR015422">
    <property type="entry name" value="PyrdxlP-dep_Trfase_small"/>
</dbReference>
<reference evidence="20" key="1">
    <citation type="submission" date="2023-06" db="EMBL/GenBank/DDBJ databases">
        <title>Black Yeasts Isolated from many extreme environments.</title>
        <authorList>
            <person name="Coleine C."/>
            <person name="Stajich J.E."/>
            <person name="Selbmann L."/>
        </authorList>
    </citation>
    <scope>NUCLEOTIDE SEQUENCE</scope>
    <source>
        <strain evidence="20">CCFEE 5200</strain>
    </source>
</reference>
<feature type="domain" description="THO complex subunitTHOC2 C-terminal" evidence="17">
    <location>
        <begin position="1230"/>
        <end position="1538"/>
    </location>
</feature>
<dbReference type="GO" id="GO:0006406">
    <property type="term" value="P:mRNA export from nucleus"/>
    <property type="evidence" value="ECO:0007669"/>
    <property type="project" value="InterPro"/>
</dbReference>
<feature type="compositionally biased region" description="Basic and acidic residues" evidence="15">
    <location>
        <begin position="1880"/>
        <end position="1904"/>
    </location>
</feature>
<evidence type="ECO:0000313" key="21">
    <source>
        <dbReference type="Proteomes" id="UP001175353"/>
    </source>
</evidence>
<dbReference type="GO" id="GO:0003729">
    <property type="term" value="F:mRNA binding"/>
    <property type="evidence" value="ECO:0007669"/>
    <property type="project" value="TreeGrafter"/>
</dbReference>
<dbReference type="PANTHER" id="PTHR21597:SF0">
    <property type="entry name" value="THO COMPLEX SUBUNIT 2"/>
    <property type="match status" value="1"/>
</dbReference>
<dbReference type="InterPro" id="IPR004839">
    <property type="entry name" value="Aminotransferase_I/II_large"/>
</dbReference>
<evidence type="ECO:0000256" key="12">
    <source>
        <dbReference type="ARBA" id="ARBA00023133"/>
    </source>
</evidence>
<keyword evidence="11" id="KW-0663">Pyridoxal phosphate</keyword>
<feature type="compositionally biased region" description="Low complexity" evidence="15">
    <location>
        <begin position="2090"/>
        <end position="2106"/>
    </location>
</feature>
<feature type="compositionally biased region" description="Low complexity" evidence="15">
    <location>
        <begin position="99"/>
        <end position="114"/>
    </location>
</feature>
<feature type="compositionally biased region" description="Polar residues" evidence="15">
    <location>
        <begin position="1851"/>
        <end position="1876"/>
    </location>
</feature>
<dbReference type="GO" id="GO:0030170">
    <property type="term" value="F:pyridoxal phosphate binding"/>
    <property type="evidence" value="ECO:0007669"/>
    <property type="project" value="InterPro"/>
</dbReference>
<evidence type="ECO:0000256" key="14">
    <source>
        <dbReference type="ARBA" id="ARBA00023315"/>
    </source>
</evidence>
<accession>A0AAN6KRV0</accession>
<dbReference type="PANTHER" id="PTHR21597">
    <property type="entry name" value="THO2 PROTEIN"/>
    <property type="match status" value="1"/>
</dbReference>
<name>A0AAN6KRV0_9PEZI</name>
<evidence type="ECO:0000256" key="4">
    <source>
        <dbReference type="ARBA" id="ARBA00005029"/>
    </source>
</evidence>
<feature type="compositionally biased region" description="Basic and acidic residues" evidence="15">
    <location>
        <begin position="13"/>
        <end position="50"/>
    </location>
</feature>
<feature type="compositionally biased region" description="Basic and acidic residues" evidence="15">
    <location>
        <begin position="528"/>
        <end position="551"/>
    </location>
</feature>
<feature type="compositionally biased region" description="Polar residues" evidence="15">
    <location>
        <begin position="2078"/>
        <end position="2089"/>
    </location>
</feature>
<dbReference type="NCBIfam" id="TIGR01821">
    <property type="entry name" value="5aminolev_synth"/>
    <property type="match status" value="1"/>
</dbReference>